<comment type="caution">
    <text evidence="3">The sequence shown here is derived from an EMBL/GenBank/DDBJ whole genome shotgun (WGS) entry which is preliminary data.</text>
</comment>
<dbReference type="GO" id="GO:0044179">
    <property type="term" value="P:hemolysis in another organism"/>
    <property type="evidence" value="ECO:0007669"/>
    <property type="project" value="InterPro"/>
</dbReference>
<protein>
    <submittedName>
        <fullName evidence="3">Hemolysin E</fullName>
    </submittedName>
</protein>
<feature type="transmembrane region" description="Helical" evidence="2">
    <location>
        <begin position="6"/>
        <end position="31"/>
    </location>
</feature>
<dbReference type="AlphaFoldDB" id="A0A5N8H8C3"/>
<organism evidence="3 4">
    <name type="scientific">Escherichia coli</name>
    <dbReference type="NCBI Taxonomy" id="562"/>
    <lineage>
        <taxon>Bacteria</taxon>
        <taxon>Pseudomonadati</taxon>
        <taxon>Pseudomonadota</taxon>
        <taxon>Gammaproteobacteria</taxon>
        <taxon>Enterobacterales</taxon>
        <taxon>Enterobacteriaceae</taxon>
        <taxon>Escherichia</taxon>
    </lineage>
</organism>
<evidence type="ECO:0000256" key="2">
    <source>
        <dbReference type="SAM" id="Phobius"/>
    </source>
</evidence>
<keyword evidence="2" id="KW-0812">Transmembrane</keyword>
<dbReference type="SUPFAM" id="SSF58100">
    <property type="entry name" value="Bacterial hemolysins"/>
    <property type="match status" value="1"/>
</dbReference>
<keyword evidence="2" id="KW-1133">Transmembrane helix</keyword>
<accession>A0A5N8H8C3</accession>
<dbReference type="Proteomes" id="UP000392867">
    <property type="component" value="Unassembled WGS sequence"/>
</dbReference>
<comment type="similarity">
    <text evidence="1">Belongs to the hemolysin E family.</text>
</comment>
<reference evidence="3 4" key="1">
    <citation type="submission" date="2019-08" db="EMBL/GenBank/DDBJ databases">
        <title>Identification of Water Treatment Resistant and Multidrug Resistant Urinary Pathogenic Escherichia coli in Wastewater.</title>
        <authorList>
            <person name="Neumann N."/>
        </authorList>
    </citation>
    <scope>NUCLEOTIDE SEQUENCE [LARGE SCALE GENOMIC DNA]</scope>
    <source>
        <strain evidence="3 4">WU2356</strain>
    </source>
</reference>
<dbReference type="Pfam" id="PF06109">
    <property type="entry name" value="HlyE"/>
    <property type="match status" value="1"/>
</dbReference>
<dbReference type="InterPro" id="IPR027018">
    <property type="entry name" value="Hemolysin_E"/>
</dbReference>
<evidence type="ECO:0000313" key="3">
    <source>
        <dbReference type="EMBL" id="MPU49268.1"/>
    </source>
</evidence>
<evidence type="ECO:0000256" key="1">
    <source>
        <dbReference type="ARBA" id="ARBA00005444"/>
    </source>
</evidence>
<keyword evidence="2" id="KW-0472">Membrane</keyword>
<gene>
    <name evidence="3" type="ORF">FVB16_10560</name>
</gene>
<name>A0A5N8H8C3_ECOLX</name>
<dbReference type="Gene3D" id="1.20.1170.10">
    <property type="match status" value="1"/>
</dbReference>
<proteinExistence type="inferred from homology"/>
<sequence length="131" mass="14418">MRKEAYAGAAAGVVAGPFGLIISYSIAAGVVEGKLIPELKNKLKSVQNFFTTLSNTVKQANKDIDAAKLKLTTEIAAIGEIKTETETTRFYVDYDDLMLSLLKEAAKKMINTCNEYQKRHGKKTLFEVPEV</sequence>
<dbReference type="RefSeq" id="WP_072165884.1">
    <property type="nucleotide sequence ID" value="NZ_LVMD01000252.1"/>
</dbReference>
<dbReference type="EMBL" id="VOTT01000157">
    <property type="protein sequence ID" value="MPU49268.1"/>
    <property type="molecule type" value="Genomic_DNA"/>
</dbReference>
<evidence type="ECO:0000313" key="4">
    <source>
        <dbReference type="Proteomes" id="UP000392867"/>
    </source>
</evidence>